<dbReference type="InterPro" id="IPR003673">
    <property type="entry name" value="CoA-Trfase_fam_III"/>
</dbReference>
<dbReference type="Gene3D" id="3.40.50.10540">
    <property type="entry name" value="Crotonobetainyl-coa:carnitine coa-transferase, domain 1"/>
    <property type="match status" value="1"/>
</dbReference>
<dbReference type="Gene3D" id="3.30.1540.10">
    <property type="entry name" value="formyl-coa transferase, domain 3"/>
    <property type="match status" value="1"/>
</dbReference>
<evidence type="ECO:0000313" key="3">
    <source>
        <dbReference type="EMBL" id="SVC06623.1"/>
    </source>
</evidence>
<keyword evidence="2" id="KW-0472">Membrane</keyword>
<reference evidence="3" key="1">
    <citation type="submission" date="2018-05" db="EMBL/GenBank/DDBJ databases">
        <authorList>
            <person name="Lanie J.A."/>
            <person name="Ng W.-L."/>
            <person name="Kazmierczak K.M."/>
            <person name="Andrzejewski T.M."/>
            <person name="Davidsen T.M."/>
            <person name="Wayne K.J."/>
            <person name="Tettelin H."/>
            <person name="Glass J.I."/>
            <person name="Rusch D."/>
            <person name="Podicherti R."/>
            <person name="Tsui H.-C.T."/>
            <person name="Winkler M.E."/>
        </authorList>
    </citation>
    <scope>NUCLEOTIDE SEQUENCE</scope>
</reference>
<dbReference type="AlphaFoldDB" id="A0A382J6D3"/>
<dbReference type="InterPro" id="IPR023606">
    <property type="entry name" value="CoA-Trfase_III_dom_1_sf"/>
</dbReference>
<dbReference type="PANTHER" id="PTHR48207:SF3">
    <property type="entry name" value="SUCCINATE--HYDROXYMETHYLGLUTARATE COA-TRANSFERASE"/>
    <property type="match status" value="1"/>
</dbReference>
<evidence type="ECO:0008006" key="4">
    <source>
        <dbReference type="Google" id="ProtNLM"/>
    </source>
</evidence>
<proteinExistence type="predicted"/>
<feature type="transmembrane region" description="Helical" evidence="2">
    <location>
        <begin position="185"/>
        <end position="206"/>
    </location>
</feature>
<dbReference type="GO" id="GO:0008410">
    <property type="term" value="F:CoA-transferase activity"/>
    <property type="evidence" value="ECO:0007669"/>
    <property type="project" value="TreeGrafter"/>
</dbReference>
<keyword evidence="1" id="KW-0808">Transferase</keyword>
<dbReference type="InterPro" id="IPR044855">
    <property type="entry name" value="CoA-Trfase_III_dom3_sf"/>
</dbReference>
<name>A0A382J6D3_9ZZZZ</name>
<accession>A0A382J6D3</accession>
<organism evidence="3">
    <name type="scientific">marine metagenome</name>
    <dbReference type="NCBI Taxonomy" id="408172"/>
    <lineage>
        <taxon>unclassified sequences</taxon>
        <taxon>metagenomes</taxon>
        <taxon>ecological metagenomes</taxon>
    </lineage>
</organism>
<gene>
    <name evidence="3" type="ORF">METZ01_LOCUS259477</name>
</gene>
<evidence type="ECO:0000256" key="1">
    <source>
        <dbReference type="ARBA" id="ARBA00022679"/>
    </source>
</evidence>
<evidence type="ECO:0000256" key="2">
    <source>
        <dbReference type="SAM" id="Phobius"/>
    </source>
</evidence>
<sequence length="277" mass="29191">MSNSFSSSSRTGPLSGLRVLDMSRVLAGPWSGQLLADFGADVVKVERPGVGDDTRGWGPPYLKDAAGNETDEAAYYMSANRAKRSLTLDISKPEGQETCAALARRADILLENYKAGGLAKYGLDYDSLKASNPHLIYCSITGFGQTGPYAARAGYDMIIQGAGGFMSLTGERDDLPGGGPQKGGVAVADLMAGMYATVAILAALAWRKKSGAGQYIDLALLDTQVSWLANQAMNYLVGGDVPRRAGNAHQNIVPYGVFPARDGQMILGIGNNTQLTS</sequence>
<dbReference type="SUPFAM" id="SSF89796">
    <property type="entry name" value="CoA-transferase family III (CaiB/BaiF)"/>
    <property type="match status" value="1"/>
</dbReference>
<protein>
    <recommendedName>
        <fullName evidence="4">CoA transferase</fullName>
    </recommendedName>
</protein>
<dbReference type="InterPro" id="IPR050483">
    <property type="entry name" value="CoA-transferase_III_domain"/>
</dbReference>
<dbReference type="Pfam" id="PF02515">
    <property type="entry name" value="CoA_transf_3"/>
    <property type="match status" value="1"/>
</dbReference>
<dbReference type="EMBL" id="UINC01071597">
    <property type="protein sequence ID" value="SVC06623.1"/>
    <property type="molecule type" value="Genomic_DNA"/>
</dbReference>
<feature type="non-terminal residue" evidence="3">
    <location>
        <position position="277"/>
    </location>
</feature>
<dbReference type="PANTHER" id="PTHR48207">
    <property type="entry name" value="SUCCINATE--HYDROXYMETHYLGLUTARATE COA-TRANSFERASE"/>
    <property type="match status" value="1"/>
</dbReference>
<keyword evidence="2" id="KW-0812">Transmembrane</keyword>
<keyword evidence="2" id="KW-1133">Transmembrane helix</keyword>